<evidence type="ECO:0000256" key="9">
    <source>
        <dbReference type="SAM" id="Phobius"/>
    </source>
</evidence>
<evidence type="ECO:0000256" key="6">
    <source>
        <dbReference type="ARBA" id="ARBA00023065"/>
    </source>
</evidence>
<dbReference type="InterPro" id="IPR002490">
    <property type="entry name" value="V-ATPase_116kDa_su"/>
</dbReference>
<keyword evidence="8" id="KW-0175">Coiled coil</keyword>
<keyword evidence="7 9" id="KW-0472">Membrane</keyword>
<dbReference type="GO" id="GO:0016471">
    <property type="term" value="C:vacuolar proton-transporting V-type ATPase complex"/>
    <property type="evidence" value="ECO:0007669"/>
    <property type="project" value="TreeGrafter"/>
</dbReference>
<evidence type="ECO:0000256" key="7">
    <source>
        <dbReference type="ARBA" id="ARBA00023136"/>
    </source>
</evidence>
<dbReference type="GO" id="GO:0007035">
    <property type="term" value="P:vacuolar acidification"/>
    <property type="evidence" value="ECO:0007669"/>
    <property type="project" value="TreeGrafter"/>
</dbReference>
<gene>
    <name evidence="10" type="ORF">ERS852540_00096</name>
</gene>
<feature type="transmembrane region" description="Helical" evidence="9">
    <location>
        <begin position="690"/>
        <end position="711"/>
    </location>
</feature>
<feature type="transmembrane region" description="Helical" evidence="9">
    <location>
        <begin position="723"/>
        <end position="742"/>
    </location>
</feature>
<keyword evidence="3" id="KW-0813">Transport</keyword>
<dbReference type="GO" id="GO:0033179">
    <property type="term" value="C:proton-transporting V-type ATPase, V0 domain"/>
    <property type="evidence" value="ECO:0007669"/>
    <property type="project" value="InterPro"/>
</dbReference>
<keyword evidence="6" id="KW-0406">Ion transport</keyword>
<feature type="coiled-coil region" evidence="8">
    <location>
        <begin position="212"/>
        <end position="246"/>
    </location>
</feature>
<dbReference type="Proteomes" id="UP000095662">
    <property type="component" value="Unassembled WGS sequence"/>
</dbReference>
<keyword evidence="5 9" id="KW-1133">Transmembrane helix</keyword>
<feature type="transmembrane region" description="Helical" evidence="9">
    <location>
        <begin position="475"/>
        <end position="499"/>
    </location>
</feature>
<protein>
    <submittedName>
        <fullName evidence="10">V-type ATP synthase subunit I</fullName>
    </submittedName>
</protein>
<evidence type="ECO:0000313" key="11">
    <source>
        <dbReference type="Proteomes" id="UP000095662"/>
    </source>
</evidence>
<feature type="transmembrane region" description="Helical" evidence="9">
    <location>
        <begin position="355"/>
        <end position="378"/>
    </location>
</feature>
<evidence type="ECO:0000256" key="8">
    <source>
        <dbReference type="SAM" id="Coils"/>
    </source>
</evidence>
<evidence type="ECO:0000256" key="4">
    <source>
        <dbReference type="ARBA" id="ARBA00022692"/>
    </source>
</evidence>
<dbReference type="GO" id="GO:0046961">
    <property type="term" value="F:proton-transporting ATPase activity, rotational mechanism"/>
    <property type="evidence" value="ECO:0007669"/>
    <property type="project" value="InterPro"/>
</dbReference>
<comment type="similarity">
    <text evidence="2">Belongs to the V-ATPase 116 kDa subunit family.</text>
</comment>
<comment type="subcellular location">
    <subcellularLocation>
        <location evidence="1">Membrane</location>
        <topology evidence="1">Multi-pass membrane protein</topology>
    </subcellularLocation>
</comment>
<evidence type="ECO:0000256" key="5">
    <source>
        <dbReference type="ARBA" id="ARBA00022989"/>
    </source>
</evidence>
<dbReference type="Pfam" id="PF01496">
    <property type="entry name" value="V_ATPase_I"/>
    <property type="match status" value="1"/>
</dbReference>
<dbReference type="AlphaFoldDB" id="A0A174Z6Z6"/>
<keyword evidence="4 9" id="KW-0812">Transmembrane</keyword>
<evidence type="ECO:0000313" key="10">
    <source>
        <dbReference type="EMBL" id="CUQ80729.1"/>
    </source>
</evidence>
<name>A0A174Z6Z6_9FIRM</name>
<dbReference type="OrthoDB" id="9803814at2"/>
<organism evidence="10 11">
    <name type="scientific">[Eubacterium] siraeum</name>
    <dbReference type="NCBI Taxonomy" id="39492"/>
    <lineage>
        <taxon>Bacteria</taxon>
        <taxon>Bacillati</taxon>
        <taxon>Bacillota</taxon>
        <taxon>Clostridia</taxon>
        <taxon>Eubacteriales</taxon>
        <taxon>Oscillospiraceae</taxon>
        <taxon>Oscillospiraceae incertae sedis</taxon>
    </lineage>
</organism>
<evidence type="ECO:0000256" key="3">
    <source>
        <dbReference type="ARBA" id="ARBA00022448"/>
    </source>
</evidence>
<evidence type="ECO:0000256" key="1">
    <source>
        <dbReference type="ARBA" id="ARBA00004141"/>
    </source>
</evidence>
<feature type="transmembrane region" description="Helical" evidence="9">
    <location>
        <begin position="505"/>
        <end position="522"/>
    </location>
</feature>
<reference evidence="10 11" key="1">
    <citation type="submission" date="2015-09" db="EMBL/GenBank/DDBJ databases">
        <authorList>
            <consortium name="Pathogen Informatics"/>
        </authorList>
    </citation>
    <scope>NUCLEOTIDE SEQUENCE [LARGE SCALE GENOMIC DNA]</scope>
    <source>
        <strain evidence="10 11">2789STDY5834928</strain>
    </source>
</reference>
<feature type="transmembrane region" description="Helical" evidence="9">
    <location>
        <begin position="390"/>
        <end position="409"/>
    </location>
</feature>
<sequence>MAVEKMSLISVSGPLKKVNKTLVRCCETKCFHIEPSFYTMTYGSAHFKTLKDKDIYGGLMKRADVLSVGLGIKNKTVSYDDIQMEAIHDFDMYFTELEQRVMPVIEQKNELEKSIDEYSHVLRQVGNLSNLNVDFKDLFSCKHVKIRFGKLPSESYTKLDFYSEKGFVFEPLEEKDGYVWGLYFAPVEESVQIDDIFRSLYFERIRLPDFLHGDGETAAAELNRQLKELETKLKDVKEELAVIKKNEETQFEKVRSKLIFLNNSYELRSQVSVINNKFYMAGFVPTREVEKFREHLSGVSDIVIEEKKYFVDDRMKPPTKLRNNRLFRPFEMFVNMYGLPSYTGIDPTPYVAITYMLIFGIMFGDLGQGLVISLFGFILTKWKKAKLGPIMERIGISSAIFGCLYGSVFGNEDIIKPFFHIEPLYSVLGKPNSIFQISTYLLIAALAIGVILIVVSITMNIVLSFRRKDYSSALFGANGITGMIFYIAVVAAAGLQLGFGIEMFTLPYILLLVILPLGVMMFKEPLAHLVANSIKRNVVNLKHKTVADAAIMASDTMSEELLRKTREDLEKLNDLKFVRAVYGKMPRESYDKLGYFTDKEFVFIPITENDDNVYGVYFVSKQHRAMVDDIFAGLYFERMKMPAELTSPGRPVQNDKDKPKEKKSVGNFIIEGVIELFETCLSYLTNTMSFLRVGGFILSHAGMMLVVGVLAGDGGVGTVIVQVLGNAFVIGMEGFLVGIQVLRLEFYEIFGRFYVSDGKSFEPLKANLN</sequence>
<dbReference type="GO" id="GO:0051117">
    <property type="term" value="F:ATPase binding"/>
    <property type="evidence" value="ECO:0007669"/>
    <property type="project" value="TreeGrafter"/>
</dbReference>
<accession>A0A174Z6Z6</accession>
<feature type="transmembrane region" description="Helical" evidence="9">
    <location>
        <begin position="440"/>
        <end position="463"/>
    </location>
</feature>
<dbReference type="PANTHER" id="PTHR11629">
    <property type="entry name" value="VACUOLAR PROTON ATPASES"/>
    <property type="match status" value="1"/>
</dbReference>
<proteinExistence type="inferred from homology"/>
<evidence type="ECO:0000256" key="2">
    <source>
        <dbReference type="ARBA" id="ARBA00009904"/>
    </source>
</evidence>
<dbReference type="STRING" id="39492.ERS852540_00096"/>
<dbReference type="PANTHER" id="PTHR11629:SF63">
    <property type="entry name" value="V-TYPE PROTON ATPASE SUBUNIT A"/>
    <property type="match status" value="1"/>
</dbReference>
<dbReference type="EMBL" id="CZBY01000001">
    <property type="protein sequence ID" value="CUQ80729.1"/>
    <property type="molecule type" value="Genomic_DNA"/>
</dbReference>